<evidence type="ECO:0000256" key="17">
    <source>
        <dbReference type="HAMAP-Rule" id="MF_00037"/>
    </source>
</evidence>
<dbReference type="Gene3D" id="3.30.43.10">
    <property type="entry name" value="Uridine Diphospho-n-acetylenolpyruvylglucosamine Reductase, domain 2"/>
    <property type="match status" value="1"/>
</dbReference>
<proteinExistence type="inferred from homology"/>
<dbReference type="InterPro" id="IPR003170">
    <property type="entry name" value="MurB"/>
</dbReference>
<keyword evidence="7 17" id="KW-0132">Cell division</keyword>
<dbReference type="Gene3D" id="3.90.78.10">
    <property type="entry name" value="UDP-N-acetylenolpyruvoylglucosamine reductase, C-terminal domain"/>
    <property type="match status" value="1"/>
</dbReference>
<dbReference type="EMBL" id="AP017424">
    <property type="protein sequence ID" value="BAU83357.1"/>
    <property type="molecule type" value="Genomic_DNA"/>
</dbReference>
<accession>A0A160NX39</accession>
<dbReference type="KEGG" id="slau:SLA_2430"/>
<comment type="similarity">
    <text evidence="5 17">Belongs to the MurB family.</text>
</comment>
<dbReference type="GO" id="GO:0005829">
    <property type="term" value="C:cytosol"/>
    <property type="evidence" value="ECO:0007669"/>
    <property type="project" value="TreeGrafter"/>
</dbReference>
<evidence type="ECO:0000256" key="8">
    <source>
        <dbReference type="ARBA" id="ARBA00022630"/>
    </source>
</evidence>
<evidence type="ECO:0000256" key="3">
    <source>
        <dbReference type="ARBA" id="ARBA00004496"/>
    </source>
</evidence>
<dbReference type="AlphaFoldDB" id="A0A160NX39"/>
<comment type="cofactor">
    <cofactor evidence="1 17">
        <name>FAD</name>
        <dbReference type="ChEBI" id="CHEBI:57692"/>
    </cofactor>
</comment>
<dbReference type="InterPro" id="IPR011601">
    <property type="entry name" value="MurB_C"/>
</dbReference>
<dbReference type="GO" id="GO:0071949">
    <property type="term" value="F:FAD binding"/>
    <property type="evidence" value="ECO:0007669"/>
    <property type="project" value="InterPro"/>
</dbReference>
<dbReference type="GO" id="GO:0009252">
    <property type="term" value="P:peptidoglycan biosynthetic process"/>
    <property type="evidence" value="ECO:0007669"/>
    <property type="project" value="UniProtKB-UniRule"/>
</dbReference>
<evidence type="ECO:0000256" key="11">
    <source>
        <dbReference type="ARBA" id="ARBA00022960"/>
    </source>
</evidence>
<gene>
    <name evidence="17" type="primary">murB</name>
    <name evidence="19" type="ORF">SLA_2430</name>
</gene>
<dbReference type="InterPro" id="IPR016166">
    <property type="entry name" value="FAD-bd_PCMH"/>
</dbReference>
<dbReference type="Gene3D" id="3.30.465.10">
    <property type="match status" value="1"/>
</dbReference>
<dbReference type="GO" id="GO:0008762">
    <property type="term" value="F:UDP-N-acetylmuramate dehydrogenase activity"/>
    <property type="evidence" value="ECO:0007669"/>
    <property type="project" value="UniProtKB-UniRule"/>
</dbReference>
<keyword evidence="15 17" id="KW-0961">Cell wall biogenesis/degradation</keyword>
<evidence type="ECO:0000256" key="16">
    <source>
        <dbReference type="ARBA" id="ARBA00048914"/>
    </source>
</evidence>
<evidence type="ECO:0000256" key="10">
    <source>
        <dbReference type="ARBA" id="ARBA00022857"/>
    </source>
</evidence>
<reference evidence="19 20" key="1">
    <citation type="journal article" date="2016" name="Genome Announc.">
        <title>Complete Genome Sequence of Thiostrepton-Producing Streptomyces laurentii ATCC 31255.</title>
        <authorList>
            <person name="Doi K."/>
            <person name="Fujino Y."/>
            <person name="Nagayoshi Y."/>
            <person name="Ohshima T."/>
            <person name="Ogata S."/>
        </authorList>
    </citation>
    <scope>NUCLEOTIDE SEQUENCE [LARGE SCALE GENOMIC DNA]</scope>
    <source>
        <strain evidence="19 20">ATCC 31255</strain>
    </source>
</reference>
<dbReference type="InterPro" id="IPR036635">
    <property type="entry name" value="MurB_C_sf"/>
</dbReference>
<dbReference type="SUPFAM" id="SSF56194">
    <property type="entry name" value="Uridine diphospho-N-Acetylenolpyruvylglucosamine reductase, MurB, C-terminal domain"/>
    <property type="match status" value="1"/>
</dbReference>
<keyword evidence="11 17" id="KW-0133">Cell shape</keyword>
<dbReference type="Proteomes" id="UP000217676">
    <property type="component" value="Chromosome"/>
</dbReference>
<dbReference type="HAMAP" id="MF_00037">
    <property type="entry name" value="MurB"/>
    <property type="match status" value="1"/>
</dbReference>
<evidence type="ECO:0000256" key="4">
    <source>
        <dbReference type="ARBA" id="ARBA00004752"/>
    </source>
</evidence>
<dbReference type="InterPro" id="IPR006094">
    <property type="entry name" value="Oxid_FAD_bind_N"/>
</dbReference>
<evidence type="ECO:0000256" key="7">
    <source>
        <dbReference type="ARBA" id="ARBA00022618"/>
    </source>
</evidence>
<dbReference type="GO" id="GO:0071555">
    <property type="term" value="P:cell wall organization"/>
    <property type="evidence" value="ECO:0007669"/>
    <property type="project" value="UniProtKB-KW"/>
</dbReference>
<evidence type="ECO:0000256" key="6">
    <source>
        <dbReference type="ARBA" id="ARBA00022490"/>
    </source>
</evidence>
<dbReference type="PANTHER" id="PTHR21071">
    <property type="entry name" value="UDP-N-ACETYLENOLPYRUVOYLGLUCOSAMINE REDUCTASE"/>
    <property type="match status" value="1"/>
</dbReference>
<evidence type="ECO:0000256" key="12">
    <source>
        <dbReference type="ARBA" id="ARBA00022984"/>
    </source>
</evidence>
<dbReference type="PROSITE" id="PS51387">
    <property type="entry name" value="FAD_PCMH"/>
    <property type="match status" value="1"/>
</dbReference>
<name>A0A160NX39_STRLU</name>
<keyword evidence="13 17" id="KW-0560">Oxidoreductase</keyword>
<keyword evidence="8 17" id="KW-0285">Flavoprotein</keyword>
<comment type="function">
    <text evidence="2 17">Cell wall formation.</text>
</comment>
<comment type="subcellular location">
    <subcellularLocation>
        <location evidence="3 17">Cytoplasm</location>
    </subcellularLocation>
</comment>
<feature type="active site" evidence="17">
    <location>
        <position position="332"/>
    </location>
</feature>
<feature type="domain" description="FAD-binding PCMH-type" evidence="18">
    <location>
        <begin position="13"/>
        <end position="181"/>
    </location>
</feature>
<dbReference type="GO" id="GO:0008360">
    <property type="term" value="P:regulation of cell shape"/>
    <property type="evidence" value="ECO:0007669"/>
    <property type="project" value="UniProtKB-KW"/>
</dbReference>
<evidence type="ECO:0000313" key="19">
    <source>
        <dbReference type="EMBL" id="BAU83357.1"/>
    </source>
</evidence>
<keyword evidence="10 17" id="KW-0521">NADP</keyword>
<dbReference type="Pfam" id="PF01565">
    <property type="entry name" value="FAD_binding_4"/>
    <property type="match status" value="1"/>
</dbReference>
<sequence length="343" mass="36040">MGELLADYTTFRLGGPADQLLTHHDPDGWPDTVRAAGERPFILGGGSNILAADAGYRGTVIRMATRGITAHPVGTDTIEVTVQAGEPLSELVTYCVAEGLSGVEYLGGIPGTVGAAPVQNAGAYGQQIADHLTHVTAYDWTSRQLTHLDTDQCGFRYRSSRFKTEPGRWTILTVTLRLTRSRRAAPVAYSHLARALDVPLGARPPLAEAAAGVIADRRARGLTLPTTGPDVRQAGSIFMNPPVTAPQAAAVRAAGGPVHQDPDGVTRASAGWLLEHCGYTRGLHVEPGVACSSRRVLTLTARNGATASSVTAALQRMAGDVAQATGIELRHEPVLLHGPTMTA</sequence>
<evidence type="ECO:0000256" key="13">
    <source>
        <dbReference type="ARBA" id="ARBA00023002"/>
    </source>
</evidence>
<evidence type="ECO:0000256" key="9">
    <source>
        <dbReference type="ARBA" id="ARBA00022827"/>
    </source>
</evidence>
<dbReference type="InterPro" id="IPR016169">
    <property type="entry name" value="FAD-bd_PCMH_sub2"/>
</dbReference>
<dbReference type="GO" id="GO:0051301">
    <property type="term" value="P:cell division"/>
    <property type="evidence" value="ECO:0007669"/>
    <property type="project" value="UniProtKB-KW"/>
</dbReference>
<keyword evidence="6 17" id="KW-0963">Cytoplasm</keyword>
<evidence type="ECO:0000256" key="2">
    <source>
        <dbReference type="ARBA" id="ARBA00003921"/>
    </source>
</evidence>
<comment type="catalytic activity">
    <reaction evidence="16 17">
        <text>UDP-N-acetyl-alpha-D-muramate + NADP(+) = UDP-N-acetyl-3-O-(1-carboxyvinyl)-alpha-D-glucosamine + NADPH + H(+)</text>
        <dbReference type="Rhea" id="RHEA:12248"/>
        <dbReference type="ChEBI" id="CHEBI:15378"/>
        <dbReference type="ChEBI" id="CHEBI:57783"/>
        <dbReference type="ChEBI" id="CHEBI:58349"/>
        <dbReference type="ChEBI" id="CHEBI:68483"/>
        <dbReference type="ChEBI" id="CHEBI:70757"/>
        <dbReference type="EC" id="1.3.1.98"/>
    </reaction>
</comment>
<dbReference type="UniPathway" id="UPA00219"/>
<evidence type="ECO:0000313" key="20">
    <source>
        <dbReference type="Proteomes" id="UP000217676"/>
    </source>
</evidence>
<evidence type="ECO:0000256" key="15">
    <source>
        <dbReference type="ARBA" id="ARBA00023316"/>
    </source>
</evidence>
<protein>
    <recommendedName>
        <fullName evidence="17">UDP-N-acetylenolpyruvoylglucosamine reductase</fullName>
        <ecNumber evidence="17">1.3.1.98</ecNumber>
    </recommendedName>
    <alternativeName>
        <fullName evidence="17">UDP-N-acetylmuramate dehydrogenase</fullName>
    </alternativeName>
</protein>
<keyword evidence="14 17" id="KW-0131">Cell cycle</keyword>
<dbReference type="NCBIfam" id="NF010478">
    <property type="entry name" value="PRK13903.1"/>
    <property type="match status" value="1"/>
</dbReference>
<comment type="pathway">
    <text evidence="4 17">Cell wall biogenesis; peptidoglycan biosynthesis.</text>
</comment>
<evidence type="ECO:0000256" key="5">
    <source>
        <dbReference type="ARBA" id="ARBA00010485"/>
    </source>
</evidence>
<keyword evidence="9 17" id="KW-0274">FAD</keyword>
<evidence type="ECO:0000256" key="14">
    <source>
        <dbReference type="ARBA" id="ARBA00023306"/>
    </source>
</evidence>
<feature type="active site" evidence="17">
    <location>
        <position position="158"/>
    </location>
</feature>
<dbReference type="InterPro" id="IPR016167">
    <property type="entry name" value="FAD-bd_PCMH_sub1"/>
</dbReference>
<feature type="active site" description="Proton donor" evidence="17">
    <location>
        <position position="236"/>
    </location>
</feature>
<dbReference type="SUPFAM" id="SSF56176">
    <property type="entry name" value="FAD-binding/transporter-associated domain-like"/>
    <property type="match status" value="1"/>
</dbReference>
<keyword evidence="12 17" id="KW-0573">Peptidoglycan synthesis</keyword>
<dbReference type="Pfam" id="PF02873">
    <property type="entry name" value="MurB_C"/>
    <property type="match status" value="1"/>
</dbReference>
<keyword evidence="20" id="KW-1185">Reference proteome</keyword>
<dbReference type="InterPro" id="IPR036318">
    <property type="entry name" value="FAD-bd_PCMH-like_sf"/>
</dbReference>
<dbReference type="PANTHER" id="PTHR21071:SF4">
    <property type="entry name" value="UDP-N-ACETYLENOLPYRUVOYLGLUCOSAMINE REDUCTASE"/>
    <property type="match status" value="1"/>
</dbReference>
<evidence type="ECO:0000256" key="1">
    <source>
        <dbReference type="ARBA" id="ARBA00001974"/>
    </source>
</evidence>
<dbReference type="EC" id="1.3.1.98" evidence="17"/>
<evidence type="ECO:0000259" key="18">
    <source>
        <dbReference type="PROSITE" id="PS51387"/>
    </source>
</evidence>
<organism evidence="19 20">
    <name type="scientific">Streptomyces laurentii</name>
    <dbReference type="NCBI Taxonomy" id="39478"/>
    <lineage>
        <taxon>Bacteria</taxon>
        <taxon>Bacillati</taxon>
        <taxon>Actinomycetota</taxon>
        <taxon>Actinomycetes</taxon>
        <taxon>Kitasatosporales</taxon>
        <taxon>Streptomycetaceae</taxon>
        <taxon>Streptomyces</taxon>
    </lineage>
</organism>